<dbReference type="Pfam" id="PF04985">
    <property type="entry name" value="Phage_tube"/>
    <property type="match status" value="1"/>
</dbReference>
<dbReference type="EMBL" id="WNDS01000001">
    <property type="protein sequence ID" value="KAF1017665.1"/>
    <property type="molecule type" value="Genomic_DNA"/>
</dbReference>
<protein>
    <recommendedName>
        <fullName evidence="3">Phage major tail tube protein</fullName>
    </recommendedName>
</protein>
<sequence>MAIARNVLKNINLYVDGLGMAGQIKEYNPPKLTMKTEEFQGGGMYGPVELTMGHEKLECDFTLIGYNTEVLALFGVVEGKHVSLTARAALESFDGAVTPAVHNMRGKIKEIDLGTFKPGEAGSMKISMTLSYYKETHSALVIHEVDVENMVFIQNGIDIMAGIRGALGI</sequence>
<gene>
    <name evidence="1" type="ORF">GAK31_00933</name>
</gene>
<evidence type="ECO:0000313" key="2">
    <source>
        <dbReference type="Proteomes" id="UP000487117"/>
    </source>
</evidence>
<evidence type="ECO:0008006" key="3">
    <source>
        <dbReference type="Google" id="ProtNLM"/>
    </source>
</evidence>
<name>A0A7V8JNP6_STEMA</name>
<organism evidence="1 2">
    <name type="scientific">Stenotrophomonas maltophilia</name>
    <name type="common">Pseudomonas maltophilia</name>
    <name type="synonym">Xanthomonas maltophilia</name>
    <dbReference type="NCBI Taxonomy" id="40324"/>
    <lineage>
        <taxon>Bacteria</taxon>
        <taxon>Pseudomonadati</taxon>
        <taxon>Pseudomonadota</taxon>
        <taxon>Gammaproteobacteria</taxon>
        <taxon>Lysobacterales</taxon>
        <taxon>Lysobacteraceae</taxon>
        <taxon>Stenotrophomonas</taxon>
        <taxon>Stenotrophomonas maltophilia group</taxon>
    </lineage>
</organism>
<proteinExistence type="predicted"/>
<accession>A0A7V8JNP6</accession>
<dbReference type="Proteomes" id="UP000487117">
    <property type="component" value="Unassembled WGS sequence"/>
</dbReference>
<reference evidence="2" key="1">
    <citation type="journal article" date="2020" name="MBio">
        <title>Horizontal gene transfer to a defensive symbiont with a reduced genome amongst a multipartite beetle microbiome.</title>
        <authorList>
            <person name="Waterworth S.C."/>
            <person name="Florez L.V."/>
            <person name="Rees E.R."/>
            <person name="Hertweck C."/>
            <person name="Kaltenpoth M."/>
            <person name="Kwan J.C."/>
        </authorList>
    </citation>
    <scope>NUCLEOTIDE SEQUENCE [LARGE SCALE GENOMIC DNA]</scope>
</reference>
<dbReference type="NCBIfam" id="TIGR01611">
    <property type="entry name" value="tail_tube"/>
    <property type="match status" value="1"/>
</dbReference>
<comment type="caution">
    <text evidence="1">The sequence shown here is derived from an EMBL/GenBank/DDBJ whole genome shotgun (WGS) entry which is preliminary data.</text>
</comment>
<dbReference type="InterPro" id="IPR006498">
    <property type="entry name" value="Tail_tube"/>
</dbReference>
<dbReference type="AlphaFoldDB" id="A0A7V8JNP6"/>
<evidence type="ECO:0000313" key="1">
    <source>
        <dbReference type="EMBL" id="KAF1017665.1"/>
    </source>
</evidence>